<keyword evidence="3" id="KW-0645">Protease</keyword>
<protein>
    <submittedName>
        <fullName evidence="13">Aminopeptidase 1</fullName>
    </submittedName>
</protein>
<feature type="site" description="Transition state stabilizer" evidence="10">
    <location>
        <position position="364"/>
    </location>
</feature>
<evidence type="ECO:0000256" key="8">
    <source>
        <dbReference type="PIRSR" id="PIRSR634016-1"/>
    </source>
</evidence>
<keyword evidence="6 9" id="KW-0862">Zinc</keyword>
<comment type="cofactor">
    <cofactor evidence="9">
        <name>Zn(2+)</name>
        <dbReference type="ChEBI" id="CHEBI:29105"/>
    </cofactor>
    <text evidence="9">Binds 1 zinc ion per subunit.</text>
</comment>
<dbReference type="InterPro" id="IPR045357">
    <property type="entry name" value="Aminopeptidase_N-like_N"/>
</dbReference>
<evidence type="ECO:0000313" key="14">
    <source>
        <dbReference type="Proteomes" id="UP000287166"/>
    </source>
</evidence>
<evidence type="ECO:0000256" key="1">
    <source>
        <dbReference type="ARBA" id="ARBA00010136"/>
    </source>
</evidence>
<dbReference type="GO" id="GO:0005615">
    <property type="term" value="C:extracellular space"/>
    <property type="evidence" value="ECO:0007669"/>
    <property type="project" value="TreeGrafter"/>
</dbReference>
<dbReference type="GO" id="GO:0042277">
    <property type="term" value="F:peptide binding"/>
    <property type="evidence" value="ECO:0007669"/>
    <property type="project" value="TreeGrafter"/>
</dbReference>
<evidence type="ECO:0000256" key="6">
    <source>
        <dbReference type="ARBA" id="ARBA00022833"/>
    </source>
</evidence>
<dbReference type="Pfam" id="PF17900">
    <property type="entry name" value="Peptidase_M1_N"/>
    <property type="match status" value="1"/>
</dbReference>
<reference evidence="13 14" key="1">
    <citation type="journal article" date="2018" name="Sci. Rep.">
        <title>Genome sequence of the cauliflower mushroom Sparassis crispa (Hanabiratake) and its association with beneficial usage.</title>
        <authorList>
            <person name="Kiyama R."/>
            <person name="Furutani Y."/>
            <person name="Kawaguchi K."/>
            <person name="Nakanishi T."/>
        </authorList>
    </citation>
    <scope>NUCLEOTIDE SEQUENCE [LARGE SCALE GENOMIC DNA]</scope>
</reference>
<proteinExistence type="inferred from homology"/>
<dbReference type="Gene3D" id="2.60.40.1730">
    <property type="entry name" value="tricorn interacting facor f3 domain"/>
    <property type="match status" value="1"/>
</dbReference>
<organism evidence="13 14">
    <name type="scientific">Sparassis crispa</name>
    <dbReference type="NCBI Taxonomy" id="139825"/>
    <lineage>
        <taxon>Eukaryota</taxon>
        <taxon>Fungi</taxon>
        <taxon>Dikarya</taxon>
        <taxon>Basidiomycota</taxon>
        <taxon>Agaricomycotina</taxon>
        <taxon>Agaricomycetes</taxon>
        <taxon>Polyporales</taxon>
        <taxon>Sparassidaceae</taxon>
        <taxon>Sparassis</taxon>
    </lineage>
</organism>
<dbReference type="RefSeq" id="XP_027609870.1">
    <property type="nucleotide sequence ID" value="XM_027754069.1"/>
</dbReference>
<dbReference type="CDD" id="cd09601">
    <property type="entry name" value="M1_APN-Q_like"/>
    <property type="match status" value="1"/>
</dbReference>
<evidence type="ECO:0000256" key="5">
    <source>
        <dbReference type="ARBA" id="ARBA00022801"/>
    </source>
</evidence>
<dbReference type="GO" id="GO:0070006">
    <property type="term" value="F:metalloaminopeptidase activity"/>
    <property type="evidence" value="ECO:0007669"/>
    <property type="project" value="TreeGrafter"/>
</dbReference>
<keyword evidence="4 9" id="KW-0479">Metal-binding</keyword>
<evidence type="ECO:0000259" key="12">
    <source>
        <dbReference type="Pfam" id="PF17900"/>
    </source>
</evidence>
<dbReference type="FunFam" id="1.10.390.10:FF:000006">
    <property type="entry name" value="Puromycin-sensitive aminopeptidase"/>
    <property type="match status" value="1"/>
</dbReference>
<dbReference type="GO" id="GO:0006508">
    <property type="term" value="P:proteolysis"/>
    <property type="evidence" value="ECO:0007669"/>
    <property type="project" value="UniProtKB-KW"/>
</dbReference>
<dbReference type="InParanoid" id="A0A401G9X7"/>
<dbReference type="GO" id="GO:0016020">
    <property type="term" value="C:membrane"/>
    <property type="evidence" value="ECO:0007669"/>
    <property type="project" value="TreeGrafter"/>
</dbReference>
<dbReference type="InterPro" id="IPR050344">
    <property type="entry name" value="Peptidase_M1_aminopeptidases"/>
</dbReference>
<dbReference type="AlphaFoldDB" id="A0A401G9X7"/>
<dbReference type="OrthoDB" id="10031169at2759"/>
<dbReference type="GeneID" id="38775874"/>
<evidence type="ECO:0000259" key="11">
    <source>
        <dbReference type="Pfam" id="PF01433"/>
    </source>
</evidence>
<evidence type="ECO:0000256" key="2">
    <source>
        <dbReference type="ARBA" id="ARBA00022438"/>
    </source>
</evidence>
<keyword evidence="2 13" id="KW-0031">Aminopeptidase</keyword>
<feature type="active site" description="Proton acceptor" evidence="8">
    <location>
        <position position="278"/>
    </location>
</feature>
<dbReference type="InterPro" id="IPR042097">
    <property type="entry name" value="Aminopeptidase_N-like_N_sf"/>
</dbReference>
<feature type="binding site" evidence="9">
    <location>
        <position position="300"/>
    </location>
    <ligand>
        <name>Zn(2+)</name>
        <dbReference type="ChEBI" id="CHEBI:29105"/>
        <note>catalytic</note>
    </ligand>
</feature>
<feature type="domain" description="Aminopeptidase N-like N-terminal" evidence="12">
    <location>
        <begin position="11"/>
        <end position="181"/>
    </location>
</feature>
<dbReference type="GO" id="GO:0005737">
    <property type="term" value="C:cytoplasm"/>
    <property type="evidence" value="ECO:0007669"/>
    <property type="project" value="TreeGrafter"/>
</dbReference>
<dbReference type="EMBL" id="BFAD01000002">
    <property type="protein sequence ID" value="GBE78957.1"/>
    <property type="molecule type" value="Genomic_DNA"/>
</dbReference>
<sequence>MDPYRLPTDVKPTNYDLTIRTDLEQAKFDGVVRIDFEVQRETSTIVLNVVGLQLEDVTLCLDNGKVEQTPSSQELDVATERGIFTFPRNLPAESKAQLRIAFAGDLTGNTAGYFRSISKAEGTAKYSSLTHFEAFPCWDEPALKATFVITLVSHDYTTNLSNMPKWKITRFETTPPMSTYLVAFANGQYEYLESSYTSPLSGKVRPLRVYTSPEVIEGAGFALEVSRRMLPIYEQMFGIEYPLPKLDTLIVHDFFSGAMENGADLALKQQIVSRQAHEVAHMWFGNITTMKWWDNLYLNEGFASLMGDVTMQGKIFPEWSPQTKFVSGRYASALDLDAKLSSHPVEVECTDANKIVQILDELSYAKGASVLRMLADYVGEERFLNGVSIYLKHLYSNTVTADLWEGIAAATGRDIPRTMDNWIKKR</sequence>
<gene>
    <name evidence="13" type="ORF">SCP_0201540</name>
</gene>
<keyword evidence="14" id="KW-1185">Reference proteome</keyword>
<comment type="caution">
    <text evidence="13">The sequence shown here is derived from an EMBL/GenBank/DDBJ whole genome shotgun (WGS) entry which is preliminary data.</text>
</comment>
<accession>A0A401G9X7</accession>
<evidence type="ECO:0000256" key="9">
    <source>
        <dbReference type="PIRSR" id="PIRSR634016-3"/>
    </source>
</evidence>
<dbReference type="Proteomes" id="UP000287166">
    <property type="component" value="Unassembled WGS sequence"/>
</dbReference>
<keyword evidence="5" id="KW-0378">Hydrolase</keyword>
<keyword evidence="7" id="KW-0482">Metalloprotease</keyword>
<dbReference type="InterPro" id="IPR034016">
    <property type="entry name" value="M1_APN-typ"/>
</dbReference>
<dbReference type="GO" id="GO:0008270">
    <property type="term" value="F:zinc ion binding"/>
    <property type="evidence" value="ECO:0007669"/>
    <property type="project" value="InterPro"/>
</dbReference>
<name>A0A401G9X7_9APHY</name>
<evidence type="ECO:0000256" key="10">
    <source>
        <dbReference type="PIRSR" id="PIRSR634016-4"/>
    </source>
</evidence>
<feature type="binding site" evidence="9">
    <location>
        <position position="277"/>
    </location>
    <ligand>
        <name>Zn(2+)</name>
        <dbReference type="ChEBI" id="CHEBI:29105"/>
        <note>catalytic</note>
    </ligand>
</feature>
<dbReference type="PANTHER" id="PTHR11533">
    <property type="entry name" value="PROTEASE M1 ZINC METALLOPROTEASE"/>
    <property type="match status" value="1"/>
</dbReference>
<dbReference type="InterPro" id="IPR001930">
    <property type="entry name" value="Peptidase_M1"/>
</dbReference>
<dbReference type="PRINTS" id="PR00756">
    <property type="entry name" value="ALADIPTASE"/>
</dbReference>
<dbReference type="STRING" id="139825.A0A401G9X7"/>
<dbReference type="GO" id="GO:0043171">
    <property type="term" value="P:peptide catabolic process"/>
    <property type="evidence" value="ECO:0007669"/>
    <property type="project" value="TreeGrafter"/>
</dbReference>
<dbReference type="InterPro" id="IPR014782">
    <property type="entry name" value="Peptidase_M1_dom"/>
</dbReference>
<evidence type="ECO:0000256" key="3">
    <source>
        <dbReference type="ARBA" id="ARBA00022670"/>
    </source>
</evidence>
<feature type="binding site" evidence="9">
    <location>
        <position position="281"/>
    </location>
    <ligand>
        <name>Zn(2+)</name>
        <dbReference type="ChEBI" id="CHEBI:29105"/>
        <note>catalytic</note>
    </ligand>
</feature>
<feature type="domain" description="Peptidase M1 membrane alanine aminopeptidase" evidence="11">
    <location>
        <begin position="221"/>
        <end position="422"/>
    </location>
</feature>
<dbReference type="PANTHER" id="PTHR11533:SF174">
    <property type="entry name" value="PUROMYCIN-SENSITIVE AMINOPEPTIDASE-RELATED"/>
    <property type="match status" value="1"/>
</dbReference>
<dbReference type="InterPro" id="IPR027268">
    <property type="entry name" value="Peptidase_M4/M1_CTD_sf"/>
</dbReference>
<comment type="similarity">
    <text evidence="1">Belongs to the peptidase M1 family.</text>
</comment>
<evidence type="ECO:0000256" key="7">
    <source>
        <dbReference type="ARBA" id="ARBA00023049"/>
    </source>
</evidence>
<dbReference type="Gene3D" id="1.10.390.10">
    <property type="entry name" value="Neutral Protease Domain 2"/>
    <property type="match status" value="1"/>
</dbReference>
<dbReference type="SUPFAM" id="SSF55486">
    <property type="entry name" value="Metalloproteases ('zincins'), catalytic domain"/>
    <property type="match status" value="1"/>
</dbReference>
<evidence type="ECO:0000256" key="4">
    <source>
        <dbReference type="ARBA" id="ARBA00022723"/>
    </source>
</evidence>
<dbReference type="Pfam" id="PF01433">
    <property type="entry name" value="Peptidase_M1"/>
    <property type="match status" value="1"/>
</dbReference>
<dbReference type="SUPFAM" id="SSF63737">
    <property type="entry name" value="Leukotriene A4 hydrolase N-terminal domain"/>
    <property type="match status" value="1"/>
</dbReference>
<evidence type="ECO:0000313" key="13">
    <source>
        <dbReference type="EMBL" id="GBE78957.1"/>
    </source>
</evidence>